<dbReference type="Pfam" id="PF03795">
    <property type="entry name" value="YCII"/>
    <property type="match status" value="1"/>
</dbReference>
<dbReference type="Proteomes" id="UP000295151">
    <property type="component" value="Unassembled WGS sequence"/>
</dbReference>
<evidence type="ECO:0000256" key="1">
    <source>
        <dbReference type="ARBA" id="ARBA00007689"/>
    </source>
</evidence>
<evidence type="ECO:0000313" key="3">
    <source>
        <dbReference type="EMBL" id="TDU83550.1"/>
    </source>
</evidence>
<dbReference type="Gene3D" id="3.30.70.1060">
    <property type="entry name" value="Dimeric alpha+beta barrel"/>
    <property type="match status" value="1"/>
</dbReference>
<keyword evidence="4" id="KW-1185">Reference proteome</keyword>
<dbReference type="InterPro" id="IPR005545">
    <property type="entry name" value="YCII"/>
</dbReference>
<dbReference type="AlphaFoldDB" id="A0A4R7SW43"/>
<protein>
    <recommendedName>
        <fullName evidence="2">YCII-related domain-containing protein</fullName>
    </recommendedName>
</protein>
<dbReference type="InterPro" id="IPR011008">
    <property type="entry name" value="Dimeric_a/b-barrel"/>
</dbReference>
<organism evidence="3 4">
    <name type="scientific">Kribbella voronezhensis</name>
    <dbReference type="NCBI Taxonomy" id="2512212"/>
    <lineage>
        <taxon>Bacteria</taxon>
        <taxon>Bacillati</taxon>
        <taxon>Actinomycetota</taxon>
        <taxon>Actinomycetes</taxon>
        <taxon>Propionibacteriales</taxon>
        <taxon>Kribbellaceae</taxon>
        <taxon>Kribbella</taxon>
    </lineage>
</organism>
<sequence length="112" mass="12139">MKYMLLIRPDVDFSGEVPADMVAATVAWVEEMTERGVRLHGDAIRPASEGVGVRRRGGKVVTTDGPYAEAKEQMGGYDMLECRDLAEAIEIASKHPVAEIGVVEVRPVAEIA</sequence>
<proteinExistence type="inferred from homology"/>
<accession>A0A4R7SW43</accession>
<dbReference type="RefSeq" id="WP_133982871.1">
    <property type="nucleotide sequence ID" value="NZ_SOCE01000002.1"/>
</dbReference>
<dbReference type="PANTHER" id="PTHR35174">
    <property type="entry name" value="BLL7171 PROTEIN-RELATED"/>
    <property type="match status" value="1"/>
</dbReference>
<evidence type="ECO:0000259" key="2">
    <source>
        <dbReference type="Pfam" id="PF03795"/>
    </source>
</evidence>
<feature type="domain" description="YCII-related" evidence="2">
    <location>
        <begin position="1"/>
        <end position="111"/>
    </location>
</feature>
<dbReference type="SUPFAM" id="SSF54909">
    <property type="entry name" value="Dimeric alpha+beta barrel"/>
    <property type="match status" value="1"/>
</dbReference>
<reference evidence="3 4" key="1">
    <citation type="submission" date="2019-03" db="EMBL/GenBank/DDBJ databases">
        <title>Genomic Encyclopedia of Type Strains, Phase III (KMG-III): the genomes of soil and plant-associated and newly described type strains.</title>
        <authorList>
            <person name="Whitman W."/>
        </authorList>
    </citation>
    <scope>NUCLEOTIDE SEQUENCE [LARGE SCALE GENOMIC DNA]</scope>
    <source>
        <strain evidence="3 4">VKM Ac-2575</strain>
    </source>
</reference>
<name>A0A4R7SW43_9ACTN</name>
<dbReference type="PANTHER" id="PTHR35174:SF3">
    <property type="entry name" value="BLL7171 PROTEIN"/>
    <property type="match status" value="1"/>
</dbReference>
<gene>
    <name evidence="3" type="ORF">EV138_6014</name>
</gene>
<dbReference type="OrthoDB" id="668782at2"/>
<dbReference type="EMBL" id="SOCE01000002">
    <property type="protein sequence ID" value="TDU83550.1"/>
    <property type="molecule type" value="Genomic_DNA"/>
</dbReference>
<evidence type="ECO:0000313" key="4">
    <source>
        <dbReference type="Proteomes" id="UP000295151"/>
    </source>
</evidence>
<comment type="similarity">
    <text evidence="1">Belongs to the YciI family.</text>
</comment>
<comment type="caution">
    <text evidence="3">The sequence shown here is derived from an EMBL/GenBank/DDBJ whole genome shotgun (WGS) entry which is preliminary data.</text>
</comment>